<proteinExistence type="predicted"/>
<dbReference type="Proteomes" id="UP001172457">
    <property type="component" value="Chromosome 2"/>
</dbReference>
<comment type="caution">
    <text evidence="2">The sequence shown here is derived from an EMBL/GenBank/DDBJ whole genome shotgun (WGS) entry which is preliminary data.</text>
</comment>
<evidence type="ECO:0000313" key="2">
    <source>
        <dbReference type="EMBL" id="KAJ9563402.1"/>
    </source>
</evidence>
<dbReference type="EMBL" id="JARYMX010000002">
    <property type="protein sequence ID" value="KAJ9563402.1"/>
    <property type="molecule type" value="Genomic_DNA"/>
</dbReference>
<reference evidence="2" key="1">
    <citation type="submission" date="2023-03" db="EMBL/GenBank/DDBJ databases">
        <title>Chromosome-scale reference genome and RAD-based genetic map of yellow starthistle (Centaurea solstitialis) reveal putative structural variation and QTLs associated with invader traits.</title>
        <authorList>
            <person name="Reatini B."/>
            <person name="Cang F.A."/>
            <person name="Jiang Q."/>
            <person name="Mckibben M.T.W."/>
            <person name="Barker M.S."/>
            <person name="Rieseberg L.H."/>
            <person name="Dlugosch K.M."/>
        </authorList>
    </citation>
    <scope>NUCLEOTIDE SEQUENCE</scope>
    <source>
        <strain evidence="2">CAN-66</strain>
        <tissue evidence="2">Leaf</tissue>
    </source>
</reference>
<dbReference type="AlphaFoldDB" id="A0AA38WJL0"/>
<keyword evidence="3" id="KW-1185">Reference proteome</keyword>
<evidence type="ECO:0000313" key="3">
    <source>
        <dbReference type="Proteomes" id="UP001172457"/>
    </source>
</evidence>
<gene>
    <name evidence="2" type="ORF">OSB04_008562</name>
</gene>
<evidence type="ECO:0000256" key="1">
    <source>
        <dbReference type="SAM" id="MobiDB-lite"/>
    </source>
</evidence>
<feature type="compositionally biased region" description="Low complexity" evidence="1">
    <location>
        <begin position="40"/>
        <end position="63"/>
    </location>
</feature>
<sequence>MNTFLFSNMCTIRSTPYSFLEDIEPSPYFLHYAHQNTTISPSSSPSANSPPSANLSPAPNHPSFENETWRKRNEHFAEERSFVFVFLQIPNSLSLAATNGVSVDFPFSSYSVPVILCKLGLKVGCLNPITPSLTISPIASNPAIVLVDHNWNHSMIDEFNALLRQNTW</sequence>
<feature type="region of interest" description="Disordered" evidence="1">
    <location>
        <begin position="40"/>
        <end position="66"/>
    </location>
</feature>
<protein>
    <submittedName>
        <fullName evidence="2">Uncharacterized protein</fullName>
    </submittedName>
</protein>
<organism evidence="2 3">
    <name type="scientific">Centaurea solstitialis</name>
    <name type="common">yellow star-thistle</name>
    <dbReference type="NCBI Taxonomy" id="347529"/>
    <lineage>
        <taxon>Eukaryota</taxon>
        <taxon>Viridiplantae</taxon>
        <taxon>Streptophyta</taxon>
        <taxon>Embryophyta</taxon>
        <taxon>Tracheophyta</taxon>
        <taxon>Spermatophyta</taxon>
        <taxon>Magnoliopsida</taxon>
        <taxon>eudicotyledons</taxon>
        <taxon>Gunneridae</taxon>
        <taxon>Pentapetalae</taxon>
        <taxon>asterids</taxon>
        <taxon>campanulids</taxon>
        <taxon>Asterales</taxon>
        <taxon>Asteraceae</taxon>
        <taxon>Carduoideae</taxon>
        <taxon>Cardueae</taxon>
        <taxon>Centaureinae</taxon>
        <taxon>Centaurea</taxon>
    </lineage>
</organism>
<name>A0AA38WJL0_9ASTR</name>
<accession>A0AA38WJL0</accession>